<evidence type="ECO:0000259" key="5">
    <source>
        <dbReference type="Pfam" id="PF13649"/>
    </source>
</evidence>
<evidence type="ECO:0000313" key="7">
    <source>
        <dbReference type="Proteomes" id="UP000002457"/>
    </source>
</evidence>
<dbReference type="Pfam" id="PF13649">
    <property type="entry name" value="Methyltransf_25"/>
    <property type="match status" value="1"/>
</dbReference>
<evidence type="ECO:0000256" key="2">
    <source>
        <dbReference type="ARBA" id="ARBA00022679"/>
    </source>
</evidence>
<dbReference type="eggNOG" id="arCOG01633">
    <property type="taxonomic scope" value="Archaea"/>
</dbReference>
<gene>
    <name evidence="6" type="ordered locus">Mpal_2505</name>
</gene>
<dbReference type="PANTHER" id="PTHR43464:SF19">
    <property type="entry name" value="UBIQUINONE BIOSYNTHESIS O-METHYLTRANSFERASE, MITOCHONDRIAL"/>
    <property type="match status" value="1"/>
</dbReference>
<keyword evidence="7" id="KW-1185">Reference proteome</keyword>
<accession>B8GES7</accession>
<dbReference type="AlphaFoldDB" id="B8GES7"/>
<dbReference type="HOGENOM" id="CLU_060275_2_0_2"/>
<dbReference type="EMBL" id="CP001338">
    <property type="protein sequence ID" value="ACL17778.1"/>
    <property type="molecule type" value="Genomic_DNA"/>
</dbReference>
<keyword evidence="1 6" id="KW-0489">Methyltransferase</keyword>
<organism evidence="6 7">
    <name type="scientific">Methanosphaerula palustris (strain ATCC BAA-1556 / DSM 19958 / E1-9c)</name>
    <dbReference type="NCBI Taxonomy" id="521011"/>
    <lineage>
        <taxon>Archaea</taxon>
        <taxon>Methanobacteriati</taxon>
        <taxon>Methanobacteriota</taxon>
        <taxon>Stenosarchaea group</taxon>
        <taxon>Methanomicrobia</taxon>
        <taxon>Methanomicrobiales</taxon>
        <taxon>Methanoregulaceae</taxon>
        <taxon>Methanosphaerula</taxon>
    </lineage>
</organism>
<proteinExistence type="predicted"/>
<sequence>MDESDSITDELQAVRWNKRAGQFGNDGDEESKRKKNAEFFRHLDEAGFQPSGATVLDLGCGYGSLSIPLARAGAEVTSLDISSGMLDRLKETAEREGLHINPVECSWWSADIDELGFRNKFDLVIASMTPAIKDVDTFDRMTACSKKYCYYSNFIRNNLDKIPRDIYVRILGVAPEQNLLTTGLLYPFMYLYTLGYHPIIKFDCRSDHREQDWSEAAEKAMDYLQINLDLSDEIREKIRDFYKSASIRGRFISDSVKYIGMMVWSVT</sequence>
<dbReference type="CDD" id="cd02440">
    <property type="entry name" value="AdoMet_MTases"/>
    <property type="match status" value="1"/>
</dbReference>
<evidence type="ECO:0000256" key="3">
    <source>
        <dbReference type="ARBA" id="ARBA00022691"/>
    </source>
</evidence>
<dbReference type="Gene3D" id="3.40.50.150">
    <property type="entry name" value="Vaccinia Virus protein VP39"/>
    <property type="match status" value="1"/>
</dbReference>
<evidence type="ECO:0000313" key="6">
    <source>
        <dbReference type="EMBL" id="ACL17778.1"/>
    </source>
</evidence>
<dbReference type="GO" id="GO:0032259">
    <property type="term" value="P:methylation"/>
    <property type="evidence" value="ECO:0007669"/>
    <property type="project" value="UniProtKB-KW"/>
</dbReference>
<dbReference type="GO" id="GO:0008168">
    <property type="term" value="F:methyltransferase activity"/>
    <property type="evidence" value="ECO:0007669"/>
    <property type="project" value="UniProtKB-KW"/>
</dbReference>
<dbReference type="SUPFAM" id="SSF53335">
    <property type="entry name" value="S-adenosyl-L-methionine-dependent methyltransferases"/>
    <property type="match status" value="1"/>
</dbReference>
<protein>
    <submittedName>
        <fullName evidence="6">Methyltransferase type 11</fullName>
    </submittedName>
</protein>
<feature type="region of interest" description="Disordered" evidence="4">
    <location>
        <begin position="1"/>
        <end position="32"/>
    </location>
</feature>
<dbReference type="GeneID" id="7271674"/>
<dbReference type="KEGG" id="mpl:Mpal_2505"/>
<dbReference type="PANTHER" id="PTHR43464">
    <property type="entry name" value="METHYLTRANSFERASE"/>
    <property type="match status" value="1"/>
</dbReference>
<keyword evidence="3" id="KW-0949">S-adenosyl-L-methionine</keyword>
<name>B8GES7_METPE</name>
<dbReference type="InterPro" id="IPR041698">
    <property type="entry name" value="Methyltransf_25"/>
</dbReference>
<evidence type="ECO:0000256" key="4">
    <source>
        <dbReference type="SAM" id="MobiDB-lite"/>
    </source>
</evidence>
<reference evidence="6 7" key="1">
    <citation type="journal article" date="2015" name="Genome Announc.">
        <title>Complete Genome Sequence of Methanosphaerula palustris E1-9CT, a Hydrogenotrophic Methanogen Isolated from a Minerotrophic Fen Peatland.</title>
        <authorList>
            <person name="Cadillo-Quiroz H."/>
            <person name="Browne P."/>
            <person name="Kyrpides N."/>
            <person name="Woyke T."/>
            <person name="Goodwin L."/>
            <person name="Detter C."/>
            <person name="Yavitt J.B."/>
            <person name="Zinder S.H."/>
        </authorList>
    </citation>
    <scope>NUCLEOTIDE SEQUENCE [LARGE SCALE GENOMIC DNA]</scope>
    <source>
        <strain evidence="7">ATCC BAA-1556 / DSM 19958 / E1-9c</strain>
    </source>
</reference>
<dbReference type="RefSeq" id="WP_012619097.1">
    <property type="nucleotide sequence ID" value="NC_011832.1"/>
</dbReference>
<dbReference type="Proteomes" id="UP000002457">
    <property type="component" value="Chromosome"/>
</dbReference>
<evidence type="ECO:0000256" key="1">
    <source>
        <dbReference type="ARBA" id="ARBA00022603"/>
    </source>
</evidence>
<dbReference type="InterPro" id="IPR029063">
    <property type="entry name" value="SAM-dependent_MTases_sf"/>
</dbReference>
<keyword evidence="2 6" id="KW-0808">Transferase</keyword>
<feature type="domain" description="Methyltransferase" evidence="5">
    <location>
        <begin position="55"/>
        <end position="130"/>
    </location>
</feature>